<gene>
    <name evidence="1" type="ORF">K4G57_06205</name>
</gene>
<dbReference type="Gene3D" id="3.30.420.40">
    <property type="match status" value="1"/>
</dbReference>
<comment type="caution">
    <text evidence="1">The sequence shown here is derived from an EMBL/GenBank/DDBJ whole genome shotgun (WGS) entry which is preliminary data.</text>
</comment>
<dbReference type="RefSeq" id="WP_221532714.1">
    <property type="nucleotide sequence ID" value="NZ_JAIGYP010000013.1"/>
</dbReference>
<reference evidence="1 2" key="1">
    <citation type="submission" date="2021-08" db="EMBL/GenBank/DDBJ databases">
        <title>Helicobacter spp. isolated from feces of Anatolian Ground Squirrel (Spermophilus xanthoprymnus) in Turkey.</title>
        <authorList>
            <person name="Aydin F."/>
            <person name="Abay S."/>
            <person name="Kayman T."/>
            <person name="Karakaya E."/>
            <person name="Saticioglu I.B."/>
        </authorList>
    </citation>
    <scope>NUCLEOTIDE SEQUENCE [LARGE SCALE GENOMIC DNA]</scope>
    <source>
        <strain evidence="1 2">Faydin-H70</strain>
    </source>
</reference>
<accession>A0ABS7JNW5</accession>
<dbReference type="Proteomes" id="UP000700059">
    <property type="component" value="Unassembled WGS sequence"/>
</dbReference>
<keyword evidence="2" id="KW-1185">Reference proteome</keyword>
<dbReference type="EMBL" id="JAIGYQ010000007">
    <property type="protein sequence ID" value="MBX7491055.1"/>
    <property type="molecule type" value="Genomic_DNA"/>
</dbReference>
<name>A0ABS7JNW5_9HELI</name>
<organism evidence="1 2">
    <name type="scientific">Helicobacter turcicus</name>
    <dbReference type="NCBI Taxonomy" id="2867412"/>
    <lineage>
        <taxon>Bacteria</taxon>
        <taxon>Pseudomonadati</taxon>
        <taxon>Campylobacterota</taxon>
        <taxon>Epsilonproteobacteria</taxon>
        <taxon>Campylobacterales</taxon>
        <taxon>Helicobacteraceae</taxon>
        <taxon>Helicobacter</taxon>
    </lineage>
</organism>
<proteinExistence type="predicted"/>
<evidence type="ECO:0000313" key="2">
    <source>
        <dbReference type="Proteomes" id="UP000700059"/>
    </source>
</evidence>
<protein>
    <submittedName>
        <fullName evidence="1">Protein hydE</fullName>
    </submittedName>
</protein>
<evidence type="ECO:0000313" key="1">
    <source>
        <dbReference type="EMBL" id="MBX7491055.1"/>
    </source>
</evidence>
<sequence>MIFANFIFENIANFKNANLVKDFFIKTLYAALKSKQLQGQCVQTSKDSFSLEVQGTQEEILTFSKNLEHSIPLSLQWAFKELVLIESFSTQGIIPCHVAKGNFLTPLELQNLTCKNSKDFCNLWADFVYYTQEKITFLHKGEKLEIKDSKTLQQVLQKSAQTLKNGERIFLKTIFGKYEVAPLDEKRPIQLPSDFTFMPFSLENTKLIFKVEEWDLQALATLEKPKITLSPKSIFAEFFSSAFVNVILPFEPYLVLLGKFLEEYQGLYLLPLQEKLENGICEFVESSTSPLHISVAKNGLTLAYNFSPSAPNANLHALKSTITNNALVRTNAVYLGREDTRFLVYFDTRFKEALEFRFEANLGVIIATLETLNKTTQSLLRNFTKENEALITHLKSLPKDSMFSKNLLDLLGLAGILLDLGDTKDLKESCAKVLLNAANFMGQKGPRIDFRLERDSEGKISLNTLQTLRSIMSFKLAGVEIPLLCFGILDSLAEFFANLSRDMNENYQTQGIVICGEIFLNKQFLNQFLHYLPNTSEVFACEVMEFKGC</sequence>